<evidence type="ECO:0008006" key="5">
    <source>
        <dbReference type="Google" id="ProtNLM"/>
    </source>
</evidence>
<name>A0A813CYX7_POLGL</name>
<dbReference type="Gene3D" id="1.20.120.1910">
    <property type="entry name" value="Cysteine-tRNA ligase, C-terminal anti-codon recognition domain"/>
    <property type="match status" value="1"/>
</dbReference>
<dbReference type="GO" id="GO:0006418">
    <property type="term" value="P:tRNA aminoacylation for protein translation"/>
    <property type="evidence" value="ECO:0007669"/>
    <property type="project" value="InterPro"/>
</dbReference>
<keyword evidence="1" id="KW-0175">Coiled coil</keyword>
<dbReference type="GO" id="GO:0005524">
    <property type="term" value="F:ATP binding"/>
    <property type="evidence" value="ECO:0007669"/>
    <property type="project" value="InterPro"/>
</dbReference>
<evidence type="ECO:0000313" key="3">
    <source>
        <dbReference type="EMBL" id="CAE8581124.1"/>
    </source>
</evidence>
<dbReference type="AlphaFoldDB" id="A0A813CYX7"/>
<evidence type="ECO:0000313" key="4">
    <source>
        <dbReference type="Proteomes" id="UP000654075"/>
    </source>
</evidence>
<feature type="non-terminal residue" evidence="3">
    <location>
        <position position="99"/>
    </location>
</feature>
<sequence length="99" mass="10959">DALVQYYAAAVQQQVAAVPGLPAAVSQPAGPGTPSTGWLTNRLVEREKARIEKNFAEADRLRQLLRQNGVEVDDRERTWSCRDGRKGARPNHNDPPEPE</sequence>
<dbReference type="InterPro" id="IPR009080">
    <property type="entry name" value="tRNAsynth_Ia_anticodon-bd"/>
</dbReference>
<dbReference type="Proteomes" id="UP000654075">
    <property type="component" value="Unassembled WGS sequence"/>
</dbReference>
<keyword evidence="4" id="KW-1185">Reference proteome</keyword>
<dbReference type="SUPFAM" id="SSF47323">
    <property type="entry name" value="Anticodon-binding domain of a subclass of class I aminoacyl-tRNA synthetases"/>
    <property type="match status" value="1"/>
</dbReference>
<reference evidence="3" key="1">
    <citation type="submission" date="2021-02" db="EMBL/GenBank/DDBJ databases">
        <authorList>
            <person name="Dougan E. K."/>
            <person name="Rhodes N."/>
            <person name="Thang M."/>
            <person name="Chan C."/>
        </authorList>
    </citation>
    <scope>NUCLEOTIDE SEQUENCE</scope>
</reference>
<evidence type="ECO:0000256" key="2">
    <source>
        <dbReference type="SAM" id="MobiDB-lite"/>
    </source>
</evidence>
<feature type="compositionally biased region" description="Basic and acidic residues" evidence="2">
    <location>
        <begin position="72"/>
        <end position="99"/>
    </location>
</feature>
<dbReference type="OrthoDB" id="446271at2759"/>
<proteinExistence type="predicted"/>
<feature type="region of interest" description="Disordered" evidence="2">
    <location>
        <begin position="69"/>
        <end position="99"/>
    </location>
</feature>
<dbReference type="GO" id="GO:0004812">
    <property type="term" value="F:aminoacyl-tRNA ligase activity"/>
    <property type="evidence" value="ECO:0007669"/>
    <property type="project" value="InterPro"/>
</dbReference>
<protein>
    <recommendedName>
        <fullName evidence="5">Cysteinyl-tRNA synthetase</fullName>
    </recommendedName>
</protein>
<organism evidence="3 4">
    <name type="scientific">Polarella glacialis</name>
    <name type="common">Dinoflagellate</name>
    <dbReference type="NCBI Taxonomy" id="89957"/>
    <lineage>
        <taxon>Eukaryota</taxon>
        <taxon>Sar</taxon>
        <taxon>Alveolata</taxon>
        <taxon>Dinophyceae</taxon>
        <taxon>Suessiales</taxon>
        <taxon>Suessiaceae</taxon>
        <taxon>Polarella</taxon>
    </lineage>
</organism>
<dbReference type="EMBL" id="CAJNNV010000028">
    <property type="protein sequence ID" value="CAE8581124.1"/>
    <property type="molecule type" value="Genomic_DNA"/>
</dbReference>
<feature type="coiled-coil region" evidence="1">
    <location>
        <begin position="41"/>
        <end position="68"/>
    </location>
</feature>
<accession>A0A813CYX7</accession>
<comment type="caution">
    <text evidence="3">The sequence shown here is derived from an EMBL/GenBank/DDBJ whole genome shotgun (WGS) entry which is preliminary data.</text>
</comment>
<gene>
    <name evidence="3" type="ORF">PGLA1383_LOCUS158</name>
</gene>
<evidence type="ECO:0000256" key="1">
    <source>
        <dbReference type="SAM" id="Coils"/>
    </source>
</evidence>